<evidence type="ECO:0000256" key="2">
    <source>
        <dbReference type="SAM" id="Phobius"/>
    </source>
</evidence>
<dbReference type="EMBL" id="BAABKK010000022">
    <property type="protein sequence ID" value="GAA5197168.1"/>
    <property type="molecule type" value="Genomic_DNA"/>
</dbReference>
<sequence>MIEFTNREIASIIVTIGVIAILFLAPKIRTSVGPALRDVLWSFFVRPILIVLGIYFAYAILVVFGAWELGFWNNALLKDTAIIIIFTGLPMVFRANKVASGTVLVRQAIKETLGVSAFLVFYLGLYSLPIWGEIPLQIVLGFLGIMAAFAAHQKEQASRRVGTVANVIIAGIVLWLIIQTAVALANAWDPAEVPKMVSTFALSVWLPLLLLLLIYFLAFYMSCEMILRSLTTFNDQVKLPLRVRLAVVLGLHFSAHLASSFIGRWRVDVAKVATFRDALKTMRAYREADREKVAAQRTHQKRLKDFAGVKGVDDQGRQLDRREFSATKQALTQLFYSQMGQHRNRHGHFQADLDLVYSDYHLRKVTLDPSVEMKVRKDKQAWYAWRRTIGGWYFGVGGTSDLDSQWQFDGPEPPRTFPSSLNEDWTNATKSESSLEWRTADDIQS</sequence>
<comment type="caution">
    <text evidence="3">The sequence shown here is derived from an EMBL/GenBank/DDBJ whole genome shotgun (WGS) entry which is preliminary data.</text>
</comment>
<keyword evidence="4" id="KW-1185">Reference proteome</keyword>
<dbReference type="RefSeq" id="WP_345450482.1">
    <property type="nucleotide sequence ID" value="NZ_BAABKK010000022.1"/>
</dbReference>
<gene>
    <name evidence="3" type="ORF">GCM10023346_31280</name>
</gene>
<name>A0ABP9SL54_9MICC</name>
<evidence type="ECO:0000313" key="3">
    <source>
        <dbReference type="EMBL" id="GAA5197168.1"/>
    </source>
</evidence>
<evidence type="ECO:0000256" key="1">
    <source>
        <dbReference type="SAM" id="MobiDB-lite"/>
    </source>
</evidence>
<feature type="transmembrane region" description="Helical" evidence="2">
    <location>
        <begin position="241"/>
        <end position="262"/>
    </location>
</feature>
<feature type="transmembrane region" description="Helical" evidence="2">
    <location>
        <begin position="164"/>
        <end position="188"/>
    </location>
</feature>
<accession>A0ABP9SL54</accession>
<feature type="transmembrane region" description="Helical" evidence="2">
    <location>
        <begin position="108"/>
        <end position="128"/>
    </location>
</feature>
<proteinExistence type="predicted"/>
<protein>
    <submittedName>
        <fullName evidence="3">Uncharacterized protein</fullName>
    </submittedName>
</protein>
<dbReference type="Proteomes" id="UP001500200">
    <property type="component" value="Unassembled WGS sequence"/>
</dbReference>
<keyword evidence="2" id="KW-0472">Membrane</keyword>
<feature type="compositionally biased region" description="Basic and acidic residues" evidence="1">
    <location>
        <begin position="433"/>
        <end position="445"/>
    </location>
</feature>
<evidence type="ECO:0000313" key="4">
    <source>
        <dbReference type="Proteomes" id="UP001500200"/>
    </source>
</evidence>
<feature type="transmembrane region" description="Helical" evidence="2">
    <location>
        <begin position="76"/>
        <end position="96"/>
    </location>
</feature>
<feature type="transmembrane region" description="Helical" evidence="2">
    <location>
        <begin position="200"/>
        <end position="220"/>
    </location>
</feature>
<feature type="transmembrane region" description="Helical" evidence="2">
    <location>
        <begin position="40"/>
        <end position="64"/>
    </location>
</feature>
<organism evidence="3 4">
    <name type="scientific">Arthrobacter gyeryongensis</name>
    <dbReference type="NCBI Taxonomy" id="1650592"/>
    <lineage>
        <taxon>Bacteria</taxon>
        <taxon>Bacillati</taxon>
        <taxon>Actinomycetota</taxon>
        <taxon>Actinomycetes</taxon>
        <taxon>Micrococcales</taxon>
        <taxon>Micrococcaceae</taxon>
        <taxon>Arthrobacter</taxon>
    </lineage>
</organism>
<keyword evidence="2" id="KW-0812">Transmembrane</keyword>
<feature type="region of interest" description="Disordered" evidence="1">
    <location>
        <begin position="409"/>
        <end position="445"/>
    </location>
</feature>
<feature type="transmembrane region" description="Helical" evidence="2">
    <location>
        <begin position="134"/>
        <end position="152"/>
    </location>
</feature>
<feature type="transmembrane region" description="Helical" evidence="2">
    <location>
        <begin position="12"/>
        <end position="28"/>
    </location>
</feature>
<feature type="compositionally biased region" description="Polar residues" evidence="1">
    <location>
        <begin position="417"/>
        <end position="432"/>
    </location>
</feature>
<keyword evidence="2" id="KW-1133">Transmembrane helix</keyword>
<reference evidence="4" key="1">
    <citation type="journal article" date="2019" name="Int. J. Syst. Evol. Microbiol.">
        <title>The Global Catalogue of Microorganisms (GCM) 10K type strain sequencing project: providing services to taxonomists for standard genome sequencing and annotation.</title>
        <authorList>
            <consortium name="The Broad Institute Genomics Platform"/>
            <consortium name="The Broad Institute Genome Sequencing Center for Infectious Disease"/>
            <person name="Wu L."/>
            <person name="Ma J."/>
        </authorList>
    </citation>
    <scope>NUCLEOTIDE SEQUENCE [LARGE SCALE GENOMIC DNA]</scope>
    <source>
        <strain evidence="4">JCM 18514</strain>
    </source>
</reference>